<keyword evidence="2" id="KW-1185">Reference proteome</keyword>
<dbReference type="HOGENOM" id="CLU_2791373_0_0_5"/>
<accession>F7ZMK5</accession>
<protein>
    <submittedName>
        <fullName evidence="1">Uncharacterized protein</fullName>
    </submittedName>
</protein>
<dbReference type="KEGG" id="rli:RLO149_p630280"/>
<sequence>MHDPQSGFNTQARIAASLARMLRSSTAKGFNNRSMGIGQYPSDQGCSPLFATLNQKSRQLGILNVNKP</sequence>
<gene>
    <name evidence="1" type="ordered locus">RLO149_p630280</name>
</gene>
<dbReference type="AlphaFoldDB" id="F7ZMK5"/>
<keyword evidence="1" id="KW-0614">Plasmid</keyword>
<reference evidence="1 2" key="1">
    <citation type="journal article" date="2011" name="BMC Genomics">
        <title>Comparative genome analysis and genome-guided physiological analysis of Roseobacter litoralis.</title>
        <authorList>
            <person name="Kalhoefer D."/>
            <person name="Thole S."/>
            <person name="Voget S."/>
            <person name="Lehmann R."/>
            <person name="Liesegang H."/>
            <person name="Wollher A."/>
            <person name="Daniel R."/>
            <person name="Simon M."/>
            <person name="Brinkhoff T."/>
        </authorList>
    </citation>
    <scope>NUCLEOTIDE SEQUENCE [LARGE SCALE GENOMIC DNA]</scope>
    <source>
        <strain evidence="2">ATCC 49566 / DSM 6996 / JCM 21268 / NBRC 15278 / OCh 149</strain>
    </source>
</reference>
<dbReference type="EMBL" id="CP002626">
    <property type="protein sequence ID" value="AEI96542.1"/>
    <property type="molecule type" value="Genomic_DNA"/>
</dbReference>
<geneLocation type="plasmid" evidence="1 2">
    <name>pRLO149_63</name>
</geneLocation>
<name>F7ZMK5_ROSLO</name>
<organism evidence="1 2">
    <name type="scientific">Roseobacter litoralis (strain ATCC 49566 / DSM 6996 / JCM 21268 / NBRC 15278 / OCh 149)</name>
    <dbReference type="NCBI Taxonomy" id="391595"/>
    <lineage>
        <taxon>Bacteria</taxon>
        <taxon>Pseudomonadati</taxon>
        <taxon>Pseudomonadota</taxon>
        <taxon>Alphaproteobacteria</taxon>
        <taxon>Rhodobacterales</taxon>
        <taxon>Roseobacteraceae</taxon>
        <taxon>Roseobacter</taxon>
    </lineage>
</organism>
<evidence type="ECO:0000313" key="1">
    <source>
        <dbReference type="EMBL" id="AEI96542.1"/>
    </source>
</evidence>
<dbReference type="Proteomes" id="UP000001353">
    <property type="component" value="Plasmid pRLO149_63"/>
</dbReference>
<evidence type="ECO:0000313" key="2">
    <source>
        <dbReference type="Proteomes" id="UP000001353"/>
    </source>
</evidence>
<proteinExistence type="predicted"/>